<accession>A0ABU4KIC4</accession>
<comment type="caution">
    <text evidence="2">The sequence shown here is derived from an EMBL/GenBank/DDBJ whole genome shotgun (WGS) entry which is preliminary data.</text>
</comment>
<sequence>MTVADEVLAPFVVSRDLGADVLSVRTADGEEADVYLNPPDGITSHRHGGGGVMALLAVLLRRLDAALVVPGGPVVLPSDHVRDRLPGAPTDGLPTVVAHPGPEIDQAIRTA</sequence>
<dbReference type="EMBL" id="JAWJZF010000517">
    <property type="protein sequence ID" value="MDX2297508.1"/>
    <property type="molecule type" value="Genomic_DNA"/>
</dbReference>
<gene>
    <name evidence="2" type="ORF">R2363_35690</name>
</gene>
<dbReference type="Proteomes" id="UP001278571">
    <property type="component" value="Unassembled WGS sequence"/>
</dbReference>
<organism evidence="2 3">
    <name type="scientific">Streptomyces roseolus</name>
    <dbReference type="NCBI Taxonomy" id="67358"/>
    <lineage>
        <taxon>Bacteria</taxon>
        <taxon>Bacillati</taxon>
        <taxon>Actinomycetota</taxon>
        <taxon>Actinomycetes</taxon>
        <taxon>Kitasatosporales</taxon>
        <taxon>Streptomycetaceae</taxon>
        <taxon>Streptomyces</taxon>
    </lineage>
</organism>
<evidence type="ECO:0000313" key="2">
    <source>
        <dbReference type="EMBL" id="MDX2297508.1"/>
    </source>
</evidence>
<evidence type="ECO:0000256" key="1">
    <source>
        <dbReference type="SAM" id="MobiDB-lite"/>
    </source>
</evidence>
<proteinExistence type="predicted"/>
<reference evidence="2 3" key="1">
    <citation type="submission" date="2023-10" db="EMBL/GenBank/DDBJ databases">
        <authorList>
            <person name="Wang X.X."/>
        </authorList>
    </citation>
    <scope>NUCLEOTIDE SEQUENCE [LARGE SCALE GENOMIC DNA]</scope>
    <source>
        <strain evidence="2 3">NBRC 12816</strain>
    </source>
</reference>
<name>A0ABU4KIC4_9ACTN</name>
<keyword evidence="3" id="KW-1185">Reference proteome</keyword>
<protein>
    <submittedName>
        <fullName evidence="2">Uncharacterized protein</fullName>
    </submittedName>
</protein>
<dbReference type="RefSeq" id="WP_319013628.1">
    <property type="nucleotide sequence ID" value="NZ_JAWJZF010000517.1"/>
</dbReference>
<evidence type="ECO:0000313" key="3">
    <source>
        <dbReference type="Proteomes" id="UP001278571"/>
    </source>
</evidence>
<feature type="region of interest" description="Disordered" evidence="1">
    <location>
        <begin position="80"/>
        <end position="100"/>
    </location>
</feature>